<keyword evidence="5 10" id="KW-0808">Transferase</keyword>
<evidence type="ECO:0000313" key="12">
    <source>
        <dbReference type="Proteomes" id="UP001375240"/>
    </source>
</evidence>
<comment type="catalytic activity">
    <reaction evidence="1 10">
        <text>AMP + ATP = 2 ADP</text>
        <dbReference type="Rhea" id="RHEA:12973"/>
        <dbReference type="ChEBI" id="CHEBI:30616"/>
        <dbReference type="ChEBI" id="CHEBI:456215"/>
        <dbReference type="ChEBI" id="CHEBI:456216"/>
        <dbReference type="EC" id="2.7.4.3"/>
    </reaction>
</comment>
<comment type="subunit">
    <text evidence="10">Interacts with small ribosomal subunit protein uS11. Not a structural component of 43S pre-ribosomes, but transiently interacts with them by binding to uS11.</text>
</comment>
<dbReference type="Pfam" id="PF13238">
    <property type="entry name" value="AAA_18"/>
    <property type="match status" value="1"/>
</dbReference>
<feature type="binding site" evidence="10">
    <location>
        <position position="16"/>
    </location>
    <ligand>
        <name>ATP</name>
        <dbReference type="ChEBI" id="CHEBI:30616"/>
    </ligand>
</feature>
<feature type="binding site" evidence="10">
    <location>
        <position position="17"/>
    </location>
    <ligand>
        <name>ATP</name>
        <dbReference type="ChEBI" id="CHEBI:30616"/>
    </ligand>
</feature>
<evidence type="ECO:0000256" key="6">
    <source>
        <dbReference type="ARBA" id="ARBA00022741"/>
    </source>
</evidence>
<feature type="binding site" evidence="10">
    <location>
        <position position="19"/>
    </location>
    <ligand>
        <name>ATP</name>
        <dbReference type="ChEBI" id="CHEBI:30616"/>
    </ligand>
</feature>
<sequence length="176" mass="20325">MARKPNIIITGTPGTGKSTHCEMLAESTGLKHLSINQIAKDNNCYDSYDEELKSWTVDEDKLLDTIEEDVKKGGHIIDWHVCDVFPKSWVDLVVVLRTDNTILYDRLKARGYSDNKIEENIDAEIMQVILDEAQDAYDQEIVIELRSDQHEEVESNVERITAWIEQWQKDNEESED</sequence>
<feature type="region of interest" description="NMPbind" evidence="10">
    <location>
        <begin position="34"/>
        <end position="57"/>
    </location>
</feature>
<keyword evidence="3 10" id="KW-0690">Ribosome biogenesis</keyword>
<comment type="caution">
    <text evidence="10">Lacks conserved residue(s) required for the propagation of feature annotation.</text>
</comment>
<dbReference type="PANTHER" id="PTHR12595">
    <property type="entry name" value="POS9-ACTIVATING FACTOR FAP7-RELATED"/>
    <property type="match status" value="1"/>
</dbReference>
<comment type="subcellular location">
    <subcellularLocation>
        <location evidence="10">Cytoplasm</location>
    </subcellularLocation>
    <subcellularLocation>
        <location evidence="10">Nucleus</location>
    </subcellularLocation>
</comment>
<dbReference type="GO" id="GO:0005524">
    <property type="term" value="F:ATP binding"/>
    <property type="evidence" value="ECO:0007669"/>
    <property type="project" value="UniProtKB-KW"/>
</dbReference>
<evidence type="ECO:0000313" key="11">
    <source>
        <dbReference type="EMBL" id="KAK6349646.1"/>
    </source>
</evidence>
<keyword evidence="7 10" id="KW-0418">Kinase</keyword>
<dbReference type="AlphaFoldDB" id="A0AAV9UXH2"/>
<comment type="function">
    <text evidence="10">Broad-specificity nucleoside monophosphate (NMP) kinase that catalyzes the reversible transfer of the terminal phosphate group between nucleoside triphosphates and monophosphates. Has also ATPase activity. Involved in the late cytoplasmic maturation steps of the 40S ribosomal particles, specifically 18S rRNA maturation. While NMP activity is not required for ribosome maturation, ATPase activity is. Associates transiently with small ribosomal subunit protein uS11. ATP hydrolysis breaks the interaction with uS11. May temporarily remove uS11 from the ribosome to enable a conformational change of the ribosomal RNA that is needed for the final maturation step of the small ribosomal subunit. Its NMP activity may have a role in nuclear energy homeostasis.</text>
</comment>
<dbReference type="GO" id="GO:0006364">
    <property type="term" value="P:rRNA processing"/>
    <property type="evidence" value="ECO:0007669"/>
    <property type="project" value="UniProtKB-KW"/>
</dbReference>
<evidence type="ECO:0000256" key="7">
    <source>
        <dbReference type="ARBA" id="ARBA00022777"/>
    </source>
</evidence>
<dbReference type="GO" id="GO:0004017">
    <property type="term" value="F:AMP kinase activity"/>
    <property type="evidence" value="ECO:0007669"/>
    <property type="project" value="UniProtKB-UniRule"/>
</dbReference>
<evidence type="ECO:0000256" key="10">
    <source>
        <dbReference type="HAMAP-Rule" id="MF_03173"/>
    </source>
</evidence>
<dbReference type="Proteomes" id="UP001375240">
    <property type="component" value="Unassembled WGS sequence"/>
</dbReference>
<dbReference type="GO" id="GO:0005634">
    <property type="term" value="C:nucleus"/>
    <property type="evidence" value="ECO:0007669"/>
    <property type="project" value="UniProtKB-SubCell"/>
</dbReference>
<evidence type="ECO:0000256" key="8">
    <source>
        <dbReference type="ARBA" id="ARBA00022840"/>
    </source>
</evidence>
<comment type="similarity">
    <text evidence="10">Belongs to the adenylate kinase family. AK6 subfamily.</text>
</comment>
<keyword evidence="2 10" id="KW-0963">Cytoplasm</keyword>
<keyword evidence="12" id="KW-1185">Reference proteome</keyword>
<organism evidence="11 12">
    <name type="scientific">Orbilia brochopaga</name>
    <dbReference type="NCBI Taxonomy" id="3140254"/>
    <lineage>
        <taxon>Eukaryota</taxon>
        <taxon>Fungi</taxon>
        <taxon>Dikarya</taxon>
        <taxon>Ascomycota</taxon>
        <taxon>Pezizomycotina</taxon>
        <taxon>Orbiliomycetes</taxon>
        <taxon>Orbiliales</taxon>
        <taxon>Orbiliaceae</taxon>
        <taxon>Orbilia</taxon>
    </lineage>
</organism>
<dbReference type="GO" id="GO:0016887">
    <property type="term" value="F:ATP hydrolysis activity"/>
    <property type="evidence" value="ECO:0007669"/>
    <property type="project" value="UniProtKB-UniRule"/>
</dbReference>
<dbReference type="GO" id="GO:0042274">
    <property type="term" value="P:ribosomal small subunit biogenesis"/>
    <property type="evidence" value="ECO:0007669"/>
    <property type="project" value="UniProtKB-UniRule"/>
</dbReference>
<comment type="catalytic activity">
    <reaction evidence="10">
        <text>ATP + H2O = ADP + phosphate + H(+)</text>
        <dbReference type="Rhea" id="RHEA:13065"/>
        <dbReference type="ChEBI" id="CHEBI:15377"/>
        <dbReference type="ChEBI" id="CHEBI:15378"/>
        <dbReference type="ChEBI" id="CHEBI:30616"/>
        <dbReference type="ChEBI" id="CHEBI:43474"/>
        <dbReference type="ChEBI" id="CHEBI:456216"/>
    </reaction>
</comment>
<dbReference type="GO" id="GO:0005737">
    <property type="term" value="C:cytoplasm"/>
    <property type="evidence" value="ECO:0007669"/>
    <property type="project" value="UniProtKB-SubCell"/>
</dbReference>
<protein>
    <recommendedName>
        <fullName evidence="10">Adenylate kinase isoenzyme 6 homolog</fullName>
        <shortName evidence="10">AK6</shortName>
        <ecNumber evidence="10">2.7.4.3</ecNumber>
    </recommendedName>
    <alternativeName>
        <fullName evidence="10">Dual activity adenylate kinase/ATPase</fullName>
        <shortName evidence="10">AK/ATPase</shortName>
    </alternativeName>
</protein>
<proteinExistence type="inferred from homology"/>
<dbReference type="HAMAP" id="MF_00039">
    <property type="entry name" value="Adenylate_kinase_AK6"/>
    <property type="match status" value="1"/>
</dbReference>
<feature type="region of interest" description="LID" evidence="10">
    <location>
        <begin position="109"/>
        <end position="119"/>
    </location>
</feature>
<dbReference type="InterPro" id="IPR027417">
    <property type="entry name" value="P-loop_NTPase"/>
</dbReference>
<evidence type="ECO:0000256" key="3">
    <source>
        <dbReference type="ARBA" id="ARBA00022517"/>
    </source>
</evidence>
<feature type="binding site" evidence="10">
    <location>
        <position position="110"/>
    </location>
    <ligand>
        <name>ATP</name>
        <dbReference type="ChEBI" id="CHEBI:30616"/>
    </ligand>
</feature>
<dbReference type="Gene3D" id="3.40.50.300">
    <property type="entry name" value="P-loop containing nucleotide triphosphate hydrolases"/>
    <property type="match status" value="1"/>
</dbReference>
<keyword evidence="6 10" id="KW-0547">Nucleotide-binding</keyword>
<keyword evidence="4 10" id="KW-0698">rRNA processing</keyword>
<reference evidence="11 12" key="1">
    <citation type="submission" date="2019-10" db="EMBL/GenBank/DDBJ databases">
        <authorList>
            <person name="Palmer J.M."/>
        </authorList>
    </citation>
    <scope>NUCLEOTIDE SEQUENCE [LARGE SCALE GENOMIC DNA]</scope>
    <source>
        <strain evidence="11 12">TWF696</strain>
    </source>
</reference>
<comment type="caution">
    <text evidence="11">The sequence shown here is derived from an EMBL/GenBank/DDBJ whole genome shotgun (WGS) entry which is preliminary data.</text>
</comment>
<dbReference type="EMBL" id="JAVHNQ010000004">
    <property type="protein sequence ID" value="KAK6349646.1"/>
    <property type="molecule type" value="Genomic_DNA"/>
</dbReference>
<feature type="binding site" evidence="10">
    <location>
        <position position="18"/>
    </location>
    <ligand>
        <name>ATP</name>
        <dbReference type="ChEBI" id="CHEBI:30616"/>
    </ligand>
</feature>
<dbReference type="EC" id="2.7.4.3" evidence="10"/>
<name>A0AAV9UXH2_9PEZI</name>
<dbReference type="InterPro" id="IPR020618">
    <property type="entry name" value="Adenyl_kinase_AK6"/>
</dbReference>
<dbReference type="SUPFAM" id="SSF52540">
    <property type="entry name" value="P-loop containing nucleoside triphosphate hydrolases"/>
    <property type="match status" value="1"/>
</dbReference>
<evidence type="ECO:0000256" key="4">
    <source>
        <dbReference type="ARBA" id="ARBA00022552"/>
    </source>
</evidence>
<keyword evidence="8 10" id="KW-0067">ATP-binding</keyword>
<dbReference type="FunFam" id="3.40.50.300:FF:000372">
    <property type="entry name" value="Adenylate kinase isoenzyme 6 homolog"/>
    <property type="match status" value="1"/>
</dbReference>
<evidence type="ECO:0000256" key="5">
    <source>
        <dbReference type="ARBA" id="ARBA00022679"/>
    </source>
</evidence>
<feature type="binding site" evidence="10">
    <location>
        <position position="14"/>
    </location>
    <ligand>
        <name>ATP</name>
        <dbReference type="ChEBI" id="CHEBI:30616"/>
    </ligand>
</feature>
<evidence type="ECO:0000256" key="9">
    <source>
        <dbReference type="ARBA" id="ARBA00023242"/>
    </source>
</evidence>
<gene>
    <name evidence="11" type="primary">FAP7_1</name>
    <name evidence="11" type="ORF">TWF696_005928</name>
</gene>
<dbReference type="PANTHER" id="PTHR12595:SF0">
    <property type="entry name" value="ADENYLATE KINASE ISOENZYME 6"/>
    <property type="match status" value="1"/>
</dbReference>
<evidence type="ECO:0000256" key="2">
    <source>
        <dbReference type="ARBA" id="ARBA00022490"/>
    </source>
</evidence>
<evidence type="ECO:0000256" key="1">
    <source>
        <dbReference type="ARBA" id="ARBA00000582"/>
    </source>
</evidence>
<accession>A0AAV9UXH2</accession>
<keyword evidence="9 10" id="KW-0539">Nucleus</keyword>